<dbReference type="PANTHER" id="PTHR42686">
    <property type="entry name" value="GH17980P-RELATED"/>
    <property type="match status" value="1"/>
</dbReference>
<dbReference type="Proteomes" id="UP000092321">
    <property type="component" value="Unassembled WGS sequence"/>
</dbReference>
<dbReference type="AlphaFoldDB" id="A0A1B7TJ77"/>
<dbReference type="InterPro" id="IPR023210">
    <property type="entry name" value="NADP_OxRdtase_dom"/>
</dbReference>
<name>A0A1B7TJ77_9ASCO</name>
<accession>A0A1B7TJ77</accession>
<keyword evidence="4" id="KW-1185">Reference proteome</keyword>
<evidence type="ECO:0000313" key="3">
    <source>
        <dbReference type="EMBL" id="OBA28789.1"/>
    </source>
</evidence>
<dbReference type="OrthoDB" id="5286008at2759"/>
<reference evidence="4" key="1">
    <citation type="journal article" date="2016" name="Proc. Natl. Acad. Sci. U.S.A.">
        <title>Comparative genomics of biotechnologically important yeasts.</title>
        <authorList>
            <person name="Riley R."/>
            <person name="Haridas S."/>
            <person name="Wolfe K.H."/>
            <person name="Lopes M.R."/>
            <person name="Hittinger C.T."/>
            <person name="Goeker M."/>
            <person name="Salamov A.A."/>
            <person name="Wisecaver J.H."/>
            <person name="Long T.M."/>
            <person name="Calvey C.H."/>
            <person name="Aerts A.L."/>
            <person name="Barry K.W."/>
            <person name="Choi C."/>
            <person name="Clum A."/>
            <person name="Coughlan A.Y."/>
            <person name="Deshpande S."/>
            <person name="Douglass A.P."/>
            <person name="Hanson S.J."/>
            <person name="Klenk H.-P."/>
            <person name="LaButti K.M."/>
            <person name="Lapidus A."/>
            <person name="Lindquist E.A."/>
            <person name="Lipzen A.M."/>
            <person name="Meier-Kolthoff J.P."/>
            <person name="Ohm R.A."/>
            <person name="Otillar R.P."/>
            <person name="Pangilinan J.L."/>
            <person name="Peng Y."/>
            <person name="Rokas A."/>
            <person name="Rosa C.A."/>
            <person name="Scheuner C."/>
            <person name="Sibirny A.A."/>
            <person name="Slot J.C."/>
            <person name="Stielow J.B."/>
            <person name="Sun H."/>
            <person name="Kurtzman C.P."/>
            <person name="Blackwell M."/>
            <person name="Grigoriev I.V."/>
            <person name="Jeffries T.W."/>
        </authorList>
    </citation>
    <scope>NUCLEOTIDE SEQUENCE [LARGE SCALE GENOMIC DNA]</scope>
    <source>
        <strain evidence="4">NRRL Y-1626</strain>
    </source>
</reference>
<evidence type="ECO:0000313" key="4">
    <source>
        <dbReference type="Proteomes" id="UP000092321"/>
    </source>
</evidence>
<dbReference type="InterPro" id="IPR036812">
    <property type="entry name" value="NAD(P)_OxRdtase_dom_sf"/>
</dbReference>
<proteinExistence type="predicted"/>
<organism evidence="3 4">
    <name type="scientific">Hanseniaspora valbyensis NRRL Y-1626</name>
    <dbReference type="NCBI Taxonomy" id="766949"/>
    <lineage>
        <taxon>Eukaryota</taxon>
        <taxon>Fungi</taxon>
        <taxon>Dikarya</taxon>
        <taxon>Ascomycota</taxon>
        <taxon>Saccharomycotina</taxon>
        <taxon>Saccharomycetes</taxon>
        <taxon>Saccharomycodales</taxon>
        <taxon>Saccharomycodaceae</taxon>
        <taxon>Hanseniaspora</taxon>
    </lineage>
</organism>
<dbReference type="GO" id="GO:0045290">
    <property type="term" value="F:D-arabinose 1-dehydrogenase [NAD(P)+] activity"/>
    <property type="evidence" value="ECO:0007669"/>
    <property type="project" value="TreeGrafter"/>
</dbReference>
<dbReference type="EMBL" id="LXPE01000002">
    <property type="protein sequence ID" value="OBA28789.1"/>
    <property type="molecule type" value="Genomic_DNA"/>
</dbReference>
<dbReference type="PANTHER" id="PTHR42686:SF1">
    <property type="entry name" value="GH17980P-RELATED"/>
    <property type="match status" value="1"/>
</dbReference>
<evidence type="ECO:0000259" key="2">
    <source>
        <dbReference type="Pfam" id="PF00248"/>
    </source>
</evidence>
<dbReference type="GO" id="GO:0070485">
    <property type="term" value="P:dehydro-D-arabinono-1,4-lactone biosynthetic process"/>
    <property type="evidence" value="ECO:0007669"/>
    <property type="project" value="TreeGrafter"/>
</dbReference>
<keyword evidence="1" id="KW-0560">Oxidoreductase</keyword>
<comment type="caution">
    <text evidence="3">The sequence shown here is derived from an EMBL/GenBank/DDBJ whole genome shotgun (WGS) entry which is preliminary data.</text>
</comment>
<feature type="domain" description="NADP-dependent oxidoreductase" evidence="2">
    <location>
        <begin position="8"/>
        <end position="315"/>
    </location>
</feature>
<dbReference type="GO" id="GO:0005829">
    <property type="term" value="C:cytosol"/>
    <property type="evidence" value="ECO:0007669"/>
    <property type="project" value="TreeGrafter"/>
</dbReference>
<gene>
    <name evidence="3" type="ORF">HANVADRAFT_46985</name>
</gene>
<sequence length="349" mass="39768">MNKNCIKPLSLGGATLNVQYNKNPEDIPLFKILQTAIKSGICNSIDTSPYYGNSEILYGKVLQDLNYTQAKNPELRDSLFVVTKCGRIKENVFDYSFEAIKKSVNRSLERLFGSSANGEYLDLVYLHDVEFQTKEQVMEALSALKELKEEGKVLRIGCSGYPVEVLYDVCMSYLKKYGEPLDGILSYSNGCLQNNLFFNNWITKFRNDCQIKLLANGSILSMSMLSQSENGIKEFHPCQQKLKNVFDFNLKNDDNLEFAKILGKYDQRLPLLATKFAIVEANKSKNVTTVLGISKLSEWEDAEKIYKELEKNDFKLSDAECKCIEEIQTFLKANGLYNMMWASGYWSPQ</sequence>
<protein>
    <submittedName>
        <fullName evidence="3">Aldo/keto reductase</fullName>
    </submittedName>
</protein>
<dbReference type="InterPro" id="IPR020471">
    <property type="entry name" value="AKR"/>
</dbReference>
<dbReference type="SUPFAM" id="SSF51430">
    <property type="entry name" value="NAD(P)-linked oxidoreductase"/>
    <property type="match status" value="1"/>
</dbReference>
<dbReference type="Pfam" id="PF00248">
    <property type="entry name" value="Aldo_ket_red"/>
    <property type="match status" value="1"/>
</dbReference>
<evidence type="ECO:0000256" key="1">
    <source>
        <dbReference type="ARBA" id="ARBA00023002"/>
    </source>
</evidence>
<dbReference type="Gene3D" id="3.20.20.100">
    <property type="entry name" value="NADP-dependent oxidoreductase domain"/>
    <property type="match status" value="1"/>
</dbReference>